<organism evidence="3 4">
    <name type="scientific">Seminavis robusta</name>
    <dbReference type="NCBI Taxonomy" id="568900"/>
    <lineage>
        <taxon>Eukaryota</taxon>
        <taxon>Sar</taxon>
        <taxon>Stramenopiles</taxon>
        <taxon>Ochrophyta</taxon>
        <taxon>Bacillariophyta</taxon>
        <taxon>Bacillariophyceae</taxon>
        <taxon>Bacillariophycidae</taxon>
        <taxon>Naviculales</taxon>
        <taxon>Naviculaceae</taxon>
        <taxon>Seminavis</taxon>
    </lineage>
</organism>
<keyword evidence="1" id="KW-0677">Repeat</keyword>
<dbReference type="Proteomes" id="UP001153069">
    <property type="component" value="Unassembled WGS sequence"/>
</dbReference>
<dbReference type="SUPFAM" id="SSF82185">
    <property type="entry name" value="Histone H3 K4-specific methyltransferase SET7/9 N-terminal domain"/>
    <property type="match status" value="2"/>
</dbReference>
<feature type="region of interest" description="Disordered" evidence="2">
    <location>
        <begin position="203"/>
        <end position="257"/>
    </location>
</feature>
<feature type="compositionally biased region" description="Polar residues" evidence="2">
    <location>
        <begin position="150"/>
        <end position="168"/>
    </location>
</feature>
<evidence type="ECO:0000256" key="1">
    <source>
        <dbReference type="ARBA" id="ARBA00022737"/>
    </source>
</evidence>
<dbReference type="PANTHER" id="PTHR23084:SF263">
    <property type="entry name" value="MORN REPEAT-CONTAINING PROTEIN 1"/>
    <property type="match status" value="1"/>
</dbReference>
<dbReference type="Gene3D" id="2.20.110.10">
    <property type="entry name" value="Histone H3 K4-specific methyltransferase SET7/9 N-terminal domain"/>
    <property type="match status" value="2"/>
</dbReference>
<dbReference type="EMBL" id="CAICTM010000713">
    <property type="protein sequence ID" value="CAB9515423.1"/>
    <property type="molecule type" value="Genomic_DNA"/>
</dbReference>
<dbReference type="AlphaFoldDB" id="A0A9N8HHK6"/>
<protein>
    <submittedName>
        <fullName evidence="3">MORN repeat protein</fullName>
    </submittedName>
</protein>
<reference evidence="3" key="1">
    <citation type="submission" date="2020-06" db="EMBL/GenBank/DDBJ databases">
        <authorList>
            <consortium name="Plant Systems Biology data submission"/>
        </authorList>
    </citation>
    <scope>NUCLEOTIDE SEQUENCE</scope>
    <source>
        <strain evidence="3">D6</strain>
    </source>
</reference>
<keyword evidence="4" id="KW-1185">Reference proteome</keyword>
<comment type="caution">
    <text evidence="3">The sequence shown here is derived from an EMBL/GenBank/DDBJ whole genome shotgun (WGS) entry which is preliminary data.</text>
</comment>
<evidence type="ECO:0000313" key="4">
    <source>
        <dbReference type="Proteomes" id="UP001153069"/>
    </source>
</evidence>
<sequence>MASMSTKRSKNTDDFLHKARLECGQCALCGTQVCTVINDPETKQRRTEPLTVDGVVHGGRCLYCYPANSAGIGAMAAAASAAAIASSSPSVRNGGDIAAAVAAAVTAALTPVIQGNNSNDADMTATPVAGSIQNAAENSQEESVVRPDVATSTPISPSRSVASSTNQHQLPTVAVANANANMADSNIGEPNTTSKRVAKRKLGNQDGDNENEDDGSPQHYNGTSLAPTKRVATPGYRRLTQENNNSTERGSEMATIQDDDGLDYIGVVETGTSSVGYGRFEHTYEDEDDDEDLRGNVSIYIGNFAGGKFDGKGKLKHARGTVYEGDFKKGAPHGKGKCVWPDGWFYEGDWRNDKRHGRGKLVEYNVRSKKEVENGEQYEGQWKNDKMHGNGKLNFKGGGHCKGEFEKGNLHGDAMYYFSDGSLYCGEFQDGLRSGYGNMSFADGSCYEGKWLDNERNEGTCFKEDGTVYKGTYKNDFEYNGVDTLPDGSERVYKNGRVRKKK</sequence>
<dbReference type="InterPro" id="IPR003409">
    <property type="entry name" value="MORN"/>
</dbReference>
<accession>A0A9N8HHK6</accession>
<dbReference type="Pfam" id="PF02493">
    <property type="entry name" value="MORN"/>
    <property type="match status" value="6"/>
</dbReference>
<evidence type="ECO:0000313" key="3">
    <source>
        <dbReference type="EMBL" id="CAB9515423.1"/>
    </source>
</evidence>
<feature type="region of interest" description="Disordered" evidence="2">
    <location>
        <begin position="134"/>
        <end position="168"/>
    </location>
</feature>
<proteinExistence type="predicted"/>
<name>A0A9N8HHK6_9STRA</name>
<dbReference type="SMART" id="SM00698">
    <property type="entry name" value="MORN"/>
    <property type="match status" value="6"/>
</dbReference>
<dbReference type="PANTHER" id="PTHR23084">
    <property type="entry name" value="PHOSPHATIDYLINOSITOL-4-PHOSPHATE 5-KINASE RELATED"/>
    <property type="match status" value="1"/>
</dbReference>
<evidence type="ECO:0000256" key="2">
    <source>
        <dbReference type="SAM" id="MobiDB-lite"/>
    </source>
</evidence>
<gene>
    <name evidence="3" type="ORF">SEMRO_714_G191670.1</name>
</gene>
<dbReference type="OrthoDB" id="418492at2759"/>